<feature type="compositionally biased region" description="Basic and acidic residues" evidence="1">
    <location>
        <begin position="50"/>
        <end position="60"/>
    </location>
</feature>
<evidence type="ECO:0000313" key="2">
    <source>
        <dbReference type="EMBL" id="TWF85989.1"/>
    </source>
</evidence>
<accession>A0A561TFV0</accession>
<dbReference type="EMBL" id="VIWV01000001">
    <property type="protein sequence ID" value="TWF85989.1"/>
    <property type="molecule type" value="Genomic_DNA"/>
</dbReference>
<reference evidence="2 3" key="1">
    <citation type="submission" date="2019-06" db="EMBL/GenBank/DDBJ databases">
        <title>Sequencing the genomes of 1000 actinobacteria strains.</title>
        <authorList>
            <person name="Klenk H.-P."/>
        </authorList>
    </citation>
    <scope>NUCLEOTIDE SEQUENCE [LARGE SCALE GENOMIC DNA]</scope>
    <source>
        <strain evidence="2 3">DSM 41695</strain>
    </source>
</reference>
<proteinExistence type="predicted"/>
<name>A0A561TFV0_9ACTN</name>
<feature type="region of interest" description="Disordered" evidence="1">
    <location>
        <begin position="23"/>
        <end position="73"/>
    </location>
</feature>
<keyword evidence="3" id="KW-1185">Reference proteome</keyword>
<gene>
    <name evidence="2" type="ORF">FHX78_112947</name>
</gene>
<feature type="compositionally biased region" description="Low complexity" evidence="1">
    <location>
        <begin position="34"/>
        <end position="49"/>
    </location>
</feature>
<protein>
    <submittedName>
        <fullName evidence="2">Uncharacterized protein</fullName>
    </submittedName>
</protein>
<organism evidence="2 3">
    <name type="scientific">Streptomyces capillispiralis</name>
    <dbReference type="NCBI Taxonomy" id="68182"/>
    <lineage>
        <taxon>Bacteria</taxon>
        <taxon>Bacillati</taxon>
        <taxon>Actinomycetota</taxon>
        <taxon>Actinomycetes</taxon>
        <taxon>Kitasatosporales</taxon>
        <taxon>Streptomycetaceae</taxon>
        <taxon>Streptomyces</taxon>
    </lineage>
</organism>
<evidence type="ECO:0000256" key="1">
    <source>
        <dbReference type="SAM" id="MobiDB-lite"/>
    </source>
</evidence>
<evidence type="ECO:0000313" key="3">
    <source>
        <dbReference type="Proteomes" id="UP000316603"/>
    </source>
</evidence>
<dbReference type="RefSeq" id="WP_145867926.1">
    <property type="nucleotide sequence ID" value="NZ_BNCE01000001.1"/>
</dbReference>
<comment type="caution">
    <text evidence="2">The sequence shown here is derived from an EMBL/GenBank/DDBJ whole genome shotgun (WGS) entry which is preliminary data.</text>
</comment>
<dbReference type="Proteomes" id="UP000316603">
    <property type="component" value="Unassembled WGS sequence"/>
</dbReference>
<dbReference type="AlphaFoldDB" id="A0A561TFV0"/>
<sequence length="73" mass="7921">MTADRVRRAFLTRIGLADLLTLHRRQPGPGRGRGVPSALPLPAPLTTEATPHDDHHRTDNIGDGLIASRRIAP</sequence>